<sequence>MEIERARLLSLALELGFEEEAATQCLDRLIDLYGEDGKEFVTVEHCGDDYLVALADAMQDHEDWDDLQAIESEACGALNNILEKEVPKGFETDCRTSLGSYKIGKDDSFTGHQYQEKLSSNSDEDSDVEILSQNNISNDQSVNLNGNKSYAHFRSVDEPPSISKQQLSMVQIRTKINGKTINSTSEHRSSADAYRLILSIDPSGGDGGGNSTSWNESFRVKLIGGGFGEVGHSSWCTWWKGLTPPTITFQSVPGSLLSALIRAFFAVELRRIKNAAICRRLKQPFFLIGDFWETMASNEDDDDDGEDVEEESYKVVEEIMNDIHIGENGDDEEEGIDVKAEEFIAKFYQQMKLQRQVSLLQYNEMLYRSMS</sequence>
<name>A0A9D5HKW1_9LILI</name>
<keyword evidence="2" id="KW-1185">Reference proteome</keyword>
<accession>A0A9D5HKW1</accession>
<dbReference type="InterPro" id="IPR008480">
    <property type="entry name" value="DUF761_pln"/>
</dbReference>
<proteinExistence type="predicted"/>
<dbReference type="AlphaFoldDB" id="A0A9D5HKW1"/>
<dbReference type="Pfam" id="PF05553">
    <property type="entry name" value="DUF761"/>
    <property type="match status" value="1"/>
</dbReference>
<dbReference type="EMBL" id="JAGGNH010000002">
    <property type="protein sequence ID" value="KAJ0980610.1"/>
    <property type="molecule type" value="Genomic_DNA"/>
</dbReference>
<evidence type="ECO:0000313" key="1">
    <source>
        <dbReference type="EMBL" id="KAJ0980610.1"/>
    </source>
</evidence>
<reference evidence="1" key="2">
    <citation type="journal article" date="2022" name="Hortic Res">
        <title>The genome of Dioscorea zingiberensis sheds light on the biosynthesis, origin and evolution of the medicinally important diosgenin saponins.</title>
        <authorList>
            <person name="Li Y."/>
            <person name="Tan C."/>
            <person name="Li Z."/>
            <person name="Guo J."/>
            <person name="Li S."/>
            <person name="Chen X."/>
            <person name="Wang C."/>
            <person name="Dai X."/>
            <person name="Yang H."/>
            <person name="Song W."/>
            <person name="Hou L."/>
            <person name="Xu J."/>
            <person name="Tong Z."/>
            <person name="Xu A."/>
            <person name="Yuan X."/>
            <person name="Wang W."/>
            <person name="Yang Q."/>
            <person name="Chen L."/>
            <person name="Sun Z."/>
            <person name="Wang K."/>
            <person name="Pan B."/>
            <person name="Chen J."/>
            <person name="Bao Y."/>
            <person name="Liu F."/>
            <person name="Qi X."/>
            <person name="Gang D.R."/>
            <person name="Wen J."/>
            <person name="Li J."/>
        </authorList>
    </citation>
    <scope>NUCLEOTIDE SEQUENCE</scope>
    <source>
        <strain evidence="1">Dzin_1.0</strain>
    </source>
</reference>
<dbReference type="PANTHER" id="PTHR33098">
    <property type="entry name" value="COTTON FIBER (DUF761)"/>
    <property type="match status" value="1"/>
</dbReference>
<gene>
    <name evidence="1" type="ORF">J5N97_008865</name>
</gene>
<protein>
    <submittedName>
        <fullName evidence="1">Uncharacterized protein</fullName>
    </submittedName>
</protein>
<dbReference type="OrthoDB" id="10261556at2759"/>
<dbReference type="PANTHER" id="PTHR33098:SF112">
    <property type="entry name" value="COTTON FIBER PROTEIN"/>
    <property type="match status" value="1"/>
</dbReference>
<reference evidence="1" key="1">
    <citation type="submission" date="2021-03" db="EMBL/GenBank/DDBJ databases">
        <authorList>
            <person name="Li Z."/>
            <person name="Yang C."/>
        </authorList>
    </citation>
    <scope>NUCLEOTIDE SEQUENCE</scope>
    <source>
        <strain evidence="1">Dzin_1.0</strain>
        <tissue evidence="1">Leaf</tissue>
    </source>
</reference>
<evidence type="ECO:0000313" key="2">
    <source>
        <dbReference type="Proteomes" id="UP001085076"/>
    </source>
</evidence>
<organism evidence="1 2">
    <name type="scientific">Dioscorea zingiberensis</name>
    <dbReference type="NCBI Taxonomy" id="325984"/>
    <lineage>
        <taxon>Eukaryota</taxon>
        <taxon>Viridiplantae</taxon>
        <taxon>Streptophyta</taxon>
        <taxon>Embryophyta</taxon>
        <taxon>Tracheophyta</taxon>
        <taxon>Spermatophyta</taxon>
        <taxon>Magnoliopsida</taxon>
        <taxon>Liliopsida</taxon>
        <taxon>Dioscoreales</taxon>
        <taxon>Dioscoreaceae</taxon>
        <taxon>Dioscorea</taxon>
    </lineage>
</organism>
<comment type="caution">
    <text evidence="1">The sequence shown here is derived from an EMBL/GenBank/DDBJ whole genome shotgun (WGS) entry which is preliminary data.</text>
</comment>
<dbReference type="Proteomes" id="UP001085076">
    <property type="component" value="Miscellaneous, Linkage group lg02"/>
</dbReference>